<sequence>MKFFCQLSLTVVLAAVVLARVSTGAVSDLSTVINSTINGTDSGFGPHVKVYSYDDIMSAPEPVDSYANLSTLVTAGNGAEGTYTADIRMSGGDTKQHVAQISGQRMWDVLHKCLLEICPYERGRIGCYEDMLGAGVPEKDGKMKRSYYSRCVIDKIPYKTKKGGYATDASLTIKARAIFRNDKYPGMGAATYEMAAGVYARMTENKDNCYNVAFNDPSRPYQFCNVPRYVLVALPTTGPVTDSWLSMEVKFSGPTDHGTLDCSGSKRSVTGFWETAVRPDIAKIMGYPEDQWGTRTTCADNKDCFDVEKWRGCK</sequence>
<evidence type="ECO:0000256" key="1">
    <source>
        <dbReference type="SAM" id="SignalP"/>
    </source>
</evidence>
<feature type="signal peptide" evidence="1">
    <location>
        <begin position="1"/>
        <end position="19"/>
    </location>
</feature>
<protein>
    <submittedName>
        <fullName evidence="2">Uncharacterized protein</fullName>
    </submittedName>
</protein>
<name>A0A8H7MFK4_9PLEO</name>
<keyword evidence="1" id="KW-0732">Signal</keyword>
<keyword evidence="3" id="KW-1185">Reference proteome</keyword>
<dbReference type="AlphaFoldDB" id="A0A8H7MFK4"/>
<reference evidence="2" key="1">
    <citation type="submission" date="2018-12" db="EMBL/GenBank/DDBJ databases">
        <authorList>
            <person name="Syme R.A."/>
            <person name="Farfan-Caceres L."/>
            <person name="Lichtenzveig J."/>
        </authorList>
    </citation>
    <scope>NUCLEOTIDE SEQUENCE</scope>
    <source>
        <strain evidence="2">Al4</strain>
    </source>
</reference>
<organism evidence="2 3">
    <name type="scientific">Ascochyta lentis</name>
    <dbReference type="NCBI Taxonomy" id="205686"/>
    <lineage>
        <taxon>Eukaryota</taxon>
        <taxon>Fungi</taxon>
        <taxon>Dikarya</taxon>
        <taxon>Ascomycota</taxon>
        <taxon>Pezizomycotina</taxon>
        <taxon>Dothideomycetes</taxon>
        <taxon>Pleosporomycetidae</taxon>
        <taxon>Pleosporales</taxon>
        <taxon>Pleosporineae</taxon>
        <taxon>Didymellaceae</taxon>
        <taxon>Ascochyta</taxon>
    </lineage>
</organism>
<evidence type="ECO:0000313" key="3">
    <source>
        <dbReference type="Proteomes" id="UP000651452"/>
    </source>
</evidence>
<dbReference type="Proteomes" id="UP000651452">
    <property type="component" value="Unassembled WGS sequence"/>
</dbReference>
<dbReference type="EMBL" id="RZGK01000017">
    <property type="protein sequence ID" value="KAF9693040.1"/>
    <property type="molecule type" value="Genomic_DNA"/>
</dbReference>
<dbReference type="OrthoDB" id="3722602at2759"/>
<gene>
    <name evidence="2" type="ORF">EKO04_009083</name>
</gene>
<accession>A0A8H7MFK4</accession>
<feature type="chain" id="PRO_5034308892" evidence="1">
    <location>
        <begin position="20"/>
        <end position="314"/>
    </location>
</feature>
<evidence type="ECO:0000313" key="2">
    <source>
        <dbReference type="EMBL" id="KAF9693040.1"/>
    </source>
</evidence>
<proteinExistence type="predicted"/>
<reference evidence="2" key="2">
    <citation type="submission" date="2020-09" db="EMBL/GenBank/DDBJ databases">
        <title>Reference genome assembly for Australian Ascochyta lentis isolate Al4.</title>
        <authorList>
            <person name="Lee R.C."/>
            <person name="Farfan-Caceres L.M."/>
            <person name="Debler J.W."/>
            <person name="Williams A.H."/>
            <person name="Henares B.M."/>
        </authorList>
    </citation>
    <scope>NUCLEOTIDE SEQUENCE</scope>
    <source>
        <strain evidence="2">Al4</strain>
    </source>
</reference>
<comment type="caution">
    <text evidence="2">The sequence shown here is derived from an EMBL/GenBank/DDBJ whole genome shotgun (WGS) entry which is preliminary data.</text>
</comment>